<gene>
    <name evidence="1" type="ORF">H8Q88_01085</name>
</gene>
<dbReference type="EMBL" id="JACRUP010000001">
    <property type="protein sequence ID" value="MBC5849552.1"/>
    <property type="molecule type" value="Genomic_DNA"/>
</dbReference>
<evidence type="ECO:0000313" key="2">
    <source>
        <dbReference type="Proteomes" id="UP000615796"/>
    </source>
</evidence>
<dbReference type="RefSeq" id="WP_187025057.1">
    <property type="nucleotide sequence ID" value="NZ_CAWQLT010000023.1"/>
</dbReference>
<evidence type="ECO:0000313" key="1">
    <source>
        <dbReference type="EMBL" id="MBC5849552.1"/>
    </source>
</evidence>
<dbReference type="Pfam" id="PF11697">
    <property type="entry name" value="DUF3293"/>
    <property type="match status" value="1"/>
</dbReference>
<name>A0A9X0R507_VIBME</name>
<accession>A0A9X0R507</accession>
<sequence length="129" mass="14746">MINENLWYAYTQVTLVFPTRSIEGNFAIITAWNPRSVRLSEDENRRNNRRLQQALIGYDLTDVIVGNEDFSWYEESFAVVMPLADAVVLAGQFAQHALYYVQNGQLILQSCLDHQRFDLGSLSSKITSP</sequence>
<keyword evidence="2" id="KW-1185">Reference proteome</keyword>
<dbReference type="Proteomes" id="UP000615796">
    <property type="component" value="Unassembled WGS sequence"/>
</dbReference>
<organism evidence="1 2">
    <name type="scientific">Vibrio metschnikovii</name>
    <dbReference type="NCBI Taxonomy" id="28172"/>
    <lineage>
        <taxon>Bacteria</taxon>
        <taxon>Pseudomonadati</taxon>
        <taxon>Pseudomonadota</taxon>
        <taxon>Gammaproteobacteria</taxon>
        <taxon>Vibrionales</taxon>
        <taxon>Vibrionaceae</taxon>
        <taxon>Vibrio</taxon>
    </lineage>
</organism>
<reference evidence="1" key="1">
    <citation type="submission" date="2020-08" db="EMBL/GenBank/DDBJ databases">
        <title>Genome Sequencing and Pan-Genome Analysis of Migratory bird Vibrio Strains, Inner Mongolia.</title>
        <authorList>
            <person name="Zheng L."/>
        </authorList>
    </citation>
    <scope>NUCLEOTIDE SEQUENCE</scope>
    <source>
        <strain evidence="1">M13F</strain>
    </source>
</reference>
<comment type="caution">
    <text evidence="1">The sequence shown here is derived from an EMBL/GenBank/DDBJ whole genome shotgun (WGS) entry which is preliminary data.</text>
</comment>
<dbReference type="InterPro" id="IPR021710">
    <property type="entry name" value="DUF3293"/>
</dbReference>
<protein>
    <submittedName>
        <fullName evidence="1">DUF3293 domain-containing protein</fullName>
    </submittedName>
</protein>
<proteinExistence type="predicted"/>
<dbReference type="AlphaFoldDB" id="A0A9X0R507"/>